<comment type="caution">
    <text evidence="1">The sequence shown here is derived from an EMBL/GenBank/DDBJ whole genome shotgun (WGS) entry which is preliminary data.</text>
</comment>
<evidence type="ECO:0000313" key="2">
    <source>
        <dbReference type="Proteomes" id="UP000276133"/>
    </source>
</evidence>
<name>A0A3M7SNW0_BRAPC</name>
<accession>A0A3M7SNW0</accession>
<sequence>MFHQCQLKPIKNFCAYSKFKDRRQVPYGINPNFDIVPRLKLSRQILTSSNCKCKCKIQTICIYY</sequence>
<protein>
    <submittedName>
        <fullName evidence="1">Uncharacterized protein</fullName>
    </submittedName>
</protein>
<dbReference type="EMBL" id="REGN01001071">
    <property type="protein sequence ID" value="RNA37218.1"/>
    <property type="molecule type" value="Genomic_DNA"/>
</dbReference>
<dbReference type="AlphaFoldDB" id="A0A3M7SNW0"/>
<organism evidence="1 2">
    <name type="scientific">Brachionus plicatilis</name>
    <name type="common">Marine rotifer</name>
    <name type="synonym">Brachionus muelleri</name>
    <dbReference type="NCBI Taxonomy" id="10195"/>
    <lineage>
        <taxon>Eukaryota</taxon>
        <taxon>Metazoa</taxon>
        <taxon>Spiralia</taxon>
        <taxon>Gnathifera</taxon>
        <taxon>Rotifera</taxon>
        <taxon>Eurotatoria</taxon>
        <taxon>Monogononta</taxon>
        <taxon>Pseudotrocha</taxon>
        <taxon>Ploima</taxon>
        <taxon>Brachionidae</taxon>
        <taxon>Brachionus</taxon>
    </lineage>
</organism>
<keyword evidence="2" id="KW-1185">Reference proteome</keyword>
<reference evidence="1 2" key="1">
    <citation type="journal article" date="2018" name="Sci. Rep.">
        <title>Genomic signatures of local adaptation to the degree of environmental predictability in rotifers.</title>
        <authorList>
            <person name="Franch-Gras L."/>
            <person name="Hahn C."/>
            <person name="Garcia-Roger E.M."/>
            <person name="Carmona M.J."/>
            <person name="Serra M."/>
            <person name="Gomez A."/>
        </authorList>
    </citation>
    <scope>NUCLEOTIDE SEQUENCE [LARGE SCALE GENOMIC DNA]</scope>
    <source>
        <strain evidence="1">HYR1</strain>
    </source>
</reference>
<evidence type="ECO:0000313" key="1">
    <source>
        <dbReference type="EMBL" id="RNA37218.1"/>
    </source>
</evidence>
<proteinExistence type="predicted"/>
<gene>
    <name evidence="1" type="ORF">BpHYR1_043573</name>
</gene>
<dbReference type="Proteomes" id="UP000276133">
    <property type="component" value="Unassembled WGS sequence"/>
</dbReference>